<evidence type="ECO:0000256" key="4">
    <source>
        <dbReference type="ARBA" id="ARBA00023242"/>
    </source>
</evidence>
<dbReference type="InterPro" id="IPR039770">
    <property type="entry name" value="Rpf2"/>
</dbReference>
<accession>A0A8J2RBZ9</accession>
<sequence length="296" mass="33976">MTKSIECRKPKTHRGKRMLAKREPKIVELAKQSLMLRGATASTTSLQFVKDLHAIKRMQSTYFGQRHPLNPFEDIKPIEELTQKYDHSLFAFCSHNKKRPNNVVLGRMFDHQLLDMIEFGVEQFKSLTEIRNSKATNLGLIFSGDVWHQNEEYSKCKSLLIDFFRGEAVEQVRLAGFEHALSFTAIDGKIFLRSYKILMTKSGTKTPHIELEEIGPSADLVIRRTKLASADLFKRACRTPSAAKPKKVKNMSKDVFGSKLGRIHMPRQDYRKLQVKRGRALRTEKSPKKASKLSKK</sequence>
<gene>
    <name evidence="9" type="ORF">DGAL_LOCUS3630</name>
</gene>
<dbReference type="Proteomes" id="UP000789390">
    <property type="component" value="Unassembled WGS sequence"/>
</dbReference>
<dbReference type="Pfam" id="PF04427">
    <property type="entry name" value="Brix"/>
    <property type="match status" value="1"/>
</dbReference>
<keyword evidence="4 6" id="KW-0539">Nucleus</keyword>
<dbReference type="GO" id="GO:0000027">
    <property type="term" value="P:ribosomal large subunit assembly"/>
    <property type="evidence" value="ECO:0007669"/>
    <property type="project" value="InterPro"/>
</dbReference>
<protein>
    <recommendedName>
        <fullName evidence="3 6">Ribosome production factor 2 homolog</fullName>
    </recommendedName>
    <alternativeName>
        <fullName evidence="5 6">Ribosome biogenesis protein RPF2 homolog</fullName>
    </alternativeName>
</protein>
<comment type="similarity">
    <text evidence="2 6">Belongs to the RPF2 family.</text>
</comment>
<feature type="domain" description="Brix" evidence="8">
    <location>
        <begin position="31"/>
        <end position="231"/>
    </location>
</feature>
<dbReference type="AlphaFoldDB" id="A0A8J2RBZ9"/>
<dbReference type="PROSITE" id="PS50833">
    <property type="entry name" value="BRIX"/>
    <property type="match status" value="1"/>
</dbReference>
<evidence type="ECO:0000256" key="2">
    <source>
        <dbReference type="ARBA" id="ARBA00010782"/>
    </source>
</evidence>
<evidence type="ECO:0000259" key="8">
    <source>
        <dbReference type="PROSITE" id="PS50833"/>
    </source>
</evidence>
<name>A0A8J2RBZ9_9CRUS</name>
<proteinExistence type="inferred from homology"/>
<comment type="caution">
    <text evidence="9">The sequence shown here is derived from an EMBL/GenBank/DDBJ whole genome shotgun (WGS) entry which is preliminary data.</text>
</comment>
<dbReference type="PANTHER" id="PTHR12728:SF0">
    <property type="entry name" value="RIBOSOME PRODUCTION FACTOR 2 HOMOLOG"/>
    <property type="match status" value="1"/>
</dbReference>
<organism evidence="9 10">
    <name type="scientific">Daphnia galeata</name>
    <dbReference type="NCBI Taxonomy" id="27404"/>
    <lineage>
        <taxon>Eukaryota</taxon>
        <taxon>Metazoa</taxon>
        <taxon>Ecdysozoa</taxon>
        <taxon>Arthropoda</taxon>
        <taxon>Crustacea</taxon>
        <taxon>Branchiopoda</taxon>
        <taxon>Diplostraca</taxon>
        <taxon>Cladocera</taxon>
        <taxon>Anomopoda</taxon>
        <taxon>Daphniidae</taxon>
        <taxon>Daphnia</taxon>
    </lineage>
</organism>
<evidence type="ECO:0000256" key="1">
    <source>
        <dbReference type="ARBA" id="ARBA00004604"/>
    </source>
</evidence>
<dbReference type="OrthoDB" id="407658at2759"/>
<dbReference type="GO" id="GO:0000463">
    <property type="term" value="P:maturation of LSU-rRNA from tricistronic rRNA transcript (SSU-rRNA, 5.8S rRNA, LSU-rRNA)"/>
    <property type="evidence" value="ECO:0007669"/>
    <property type="project" value="TreeGrafter"/>
</dbReference>
<evidence type="ECO:0000256" key="3">
    <source>
        <dbReference type="ARBA" id="ARBA00020387"/>
    </source>
</evidence>
<dbReference type="GO" id="GO:0005730">
    <property type="term" value="C:nucleolus"/>
    <property type="evidence" value="ECO:0007669"/>
    <property type="project" value="UniProtKB-SubCell"/>
</dbReference>
<comment type="subcellular location">
    <subcellularLocation>
        <location evidence="1 6">Nucleus</location>
        <location evidence="1 6">Nucleolus</location>
    </subcellularLocation>
</comment>
<evidence type="ECO:0000256" key="5">
    <source>
        <dbReference type="ARBA" id="ARBA00030889"/>
    </source>
</evidence>
<evidence type="ECO:0000256" key="7">
    <source>
        <dbReference type="SAM" id="MobiDB-lite"/>
    </source>
</evidence>
<dbReference type="InterPro" id="IPR007109">
    <property type="entry name" value="Brix"/>
</dbReference>
<keyword evidence="10" id="KW-1185">Reference proteome</keyword>
<dbReference type="EMBL" id="CAKKLH010000057">
    <property type="protein sequence ID" value="CAH0101301.1"/>
    <property type="molecule type" value="Genomic_DNA"/>
</dbReference>
<reference evidence="9" key="1">
    <citation type="submission" date="2021-11" db="EMBL/GenBank/DDBJ databases">
        <authorList>
            <person name="Schell T."/>
        </authorList>
    </citation>
    <scope>NUCLEOTIDE SEQUENCE</scope>
    <source>
        <strain evidence="9">M5</strain>
    </source>
</reference>
<evidence type="ECO:0000313" key="10">
    <source>
        <dbReference type="Proteomes" id="UP000789390"/>
    </source>
</evidence>
<dbReference type="GO" id="GO:0019843">
    <property type="term" value="F:rRNA binding"/>
    <property type="evidence" value="ECO:0007669"/>
    <property type="project" value="UniProtKB-UniRule"/>
</dbReference>
<dbReference type="PANTHER" id="PTHR12728">
    <property type="entry name" value="BRIX DOMAIN CONTAINING PROTEIN"/>
    <property type="match status" value="1"/>
</dbReference>
<evidence type="ECO:0000256" key="6">
    <source>
        <dbReference type="RuleBase" id="RU367086"/>
    </source>
</evidence>
<evidence type="ECO:0000313" key="9">
    <source>
        <dbReference type="EMBL" id="CAH0101301.1"/>
    </source>
</evidence>
<feature type="region of interest" description="Disordered" evidence="7">
    <location>
        <begin position="267"/>
        <end position="296"/>
    </location>
</feature>
<dbReference type="SMART" id="SM00879">
    <property type="entry name" value="Brix"/>
    <property type="match status" value="1"/>
</dbReference>